<evidence type="ECO:0000259" key="12">
    <source>
        <dbReference type="Pfam" id="PF06315"/>
    </source>
</evidence>
<evidence type="ECO:0000259" key="13">
    <source>
        <dbReference type="Pfam" id="PF20423"/>
    </source>
</evidence>
<comment type="similarity">
    <text evidence="11">Belongs to the AceK family.</text>
</comment>
<evidence type="ECO:0000256" key="1">
    <source>
        <dbReference type="ARBA" id="ARBA00022435"/>
    </source>
</evidence>
<keyword evidence="6 11" id="KW-0547">Nucleotide-binding</keyword>
<accession>A0ABP9EMB0</accession>
<dbReference type="InterPro" id="IPR046854">
    <property type="entry name" value="AceK_regulatory"/>
</dbReference>
<keyword evidence="10 11" id="KW-0904">Protein phosphatase</keyword>
<dbReference type="Proteomes" id="UP001499988">
    <property type="component" value="Unassembled WGS sequence"/>
</dbReference>
<comment type="function">
    <text evidence="11">Bifunctional enzyme which can phosphorylate or dephosphorylate isocitrate dehydrogenase (IDH) on a specific serine residue. This is a regulatory mechanism which enables bacteria to bypass the Krebs cycle via the glyoxylate shunt in response to the source of carbon. When bacteria are grown on glucose, IDH is fully active and unphosphorylated, but when grown on acetate or ethanol, the activity of IDH declines drastically concomitant with its phosphorylation.</text>
</comment>
<reference evidence="15" key="1">
    <citation type="journal article" date="2019" name="Int. J. Syst. Evol. Microbiol.">
        <title>The Global Catalogue of Microorganisms (GCM) 10K type strain sequencing project: providing services to taxonomists for standard genome sequencing and annotation.</title>
        <authorList>
            <consortium name="The Broad Institute Genomics Platform"/>
            <consortium name="The Broad Institute Genome Sequencing Center for Infectious Disease"/>
            <person name="Wu L."/>
            <person name="Ma J."/>
        </authorList>
    </citation>
    <scope>NUCLEOTIDE SEQUENCE [LARGE SCALE GENOMIC DNA]</scope>
    <source>
        <strain evidence="15">JCM 18401</strain>
    </source>
</reference>
<proteinExistence type="inferred from homology"/>
<dbReference type="Pfam" id="PF20423">
    <property type="entry name" value="AceK_regulatory"/>
    <property type="match status" value="1"/>
</dbReference>
<feature type="active site" evidence="11">
    <location>
        <position position="367"/>
    </location>
</feature>
<dbReference type="EC" id="2.7.11.5" evidence="11"/>
<dbReference type="Pfam" id="PF06315">
    <property type="entry name" value="AceK_kinase"/>
    <property type="match status" value="1"/>
</dbReference>
<dbReference type="NCBIfam" id="NF002804">
    <property type="entry name" value="PRK02946.1"/>
    <property type="match status" value="1"/>
</dbReference>
<sequence length="569" mass="65887">MSGCSPTQLAYKILAGFDKHLRLYNRITLAAKDRFARADWQAVQAAQKERITLYSEQIDLQTLTLIQQLDKPVISTQLWRDTKAAYSHLLQGHPQAELAETFFNSVFSRLFQHRGLDNQHLYLHSDAPPRPEFDGASISQSLPLAPSPPEAILTLVQAKRFSPAFDDLERDIALLWQRLEPDCQRLGLTHIELLNSVFYRNKGAYLVGRLTGPEHSLPLMLPIRHSPQGLYIDALLTDPDELSIVFSFTRSYFMVNCDRPAVLTRYLKQLMPNKGWAELYTAIGFQKHGKTEFYRHFLHHLAHSDDQFVVAPGIKGMVMAVFTLPSLRVVFKIIKDKFTPPKDSNKAQVKAKYELVKQHDRVGRMADTQEYSNFVLPRDRFDPELLEELLQVAADEVELTETEVVIRHLYVERHMTPLNLYLDQATPAQLSHAVFEYGLAIKQLASSNIFPGDMLFKNFGVTRHGRVVFYDYDEISYMTECNFRTIPKPRYPEDEWAAEPWYSVAPMDIFPEEFGRFLLVKKEIKQAFMRHHSNLLTAEYWQGLQQDIAQHRIPDFYPYRKGSRLRRVI</sequence>
<dbReference type="InterPro" id="IPR046855">
    <property type="entry name" value="AceK_kinase"/>
</dbReference>
<feature type="domain" description="Isocitrate dehydrogenase kinase/phosphatase (AceK) regulatory" evidence="13">
    <location>
        <begin position="10"/>
        <end position="305"/>
    </location>
</feature>
<evidence type="ECO:0000256" key="11">
    <source>
        <dbReference type="HAMAP-Rule" id="MF_00747"/>
    </source>
</evidence>
<dbReference type="EC" id="3.1.3.-" evidence="11"/>
<protein>
    <recommendedName>
        <fullName evidence="11">Isocitrate dehydrogenase kinase/phosphatase</fullName>
        <shortName evidence="11">IDH kinase/phosphatase</shortName>
        <shortName evidence="11">IDHK/P</shortName>
        <ecNumber evidence="11">2.7.11.5</ecNumber>
        <ecNumber evidence="11">3.1.3.-</ecNumber>
    </recommendedName>
</protein>
<dbReference type="InterPro" id="IPR010452">
    <property type="entry name" value="Isocitrate_DH_AceK"/>
</dbReference>
<keyword evidence="5 11" id="KW-0808">Transferase</keyword>
<keyword evidence="3 11" id="KW-0723">Serine/threonine-protein kinase</keyword>
<dbReference type="GO" id="GO:0016301">
    <property type="term" value="F:kinase activity"/>
    <property type="evidence" value="ECO:0007669"/>
    <property type="project" value="UniProtKB-KW"/>
</dbReference>
<evidence type="ECO:0000256" key="3">
    <source>
        <dbReference type="ARBA" id="ARBA00022527"/>
    </source>
</evidence>
<evidence type="ECO:0000256" key="2">
    <source>
        <dbReference type="ARBA" id="ARBA00022490"/>
    </source>
</evidence>
<evidence type="ECO:0000256" key="6">
    <source>
        <dbReference type="ARBA" id="ARBA00022741"/>
    </source>
</evidence>
<keyword evidence="4 11" id="KW-0816">Tricarboxylic acid cycle</keyword>
<name>A0ABP9EMB0_9GAMM</name>
<feature type="binding site" evidence="11">
    <location>
        <position position="332"/>
    </location>
    <ligand>
        <name>ATP</name>
        <dbReference type="ChEBI" id="CHEBI:30616"/>
    </ligand>
</feature>
<dbReference type="EMBL" id="BAABJZ010000017">
    <property type="protein sequence ID" value="GAA4880696.1"/>
    <property type="molecule type" value="Genomic_DNA"/>
</dbReference>
<dbReference type="PANTHER" id="PTHR39559:SF1">
    <property type="entry name" value="ISOCITRATE DEHYDROGENASE KINASE_PHOSPHATASE"/>
    <property type="match status" value="1"/>
</dbReference>
<evidence type="ECO:0000256" key="5">
    <source>
        <dbReference type="ARBA" id="ARBA00022679"/>
    </source>
</evidence>
<keyword evidence="15" id="KW-1185">Reference proteome</keyword>
<comment type="caution">
    <text evidence="14">The sequence shown here is derived from an EMBL/GenBank/DDBJ whole genome shotgun (WGS) entry which is preliminary data.</text>
</comment>
<keyword evidence="7 11" id="KW-0418">Kinase</keyword>
<keyword evidence="2 11" id="KW-0963">Cytoplasm</keyword>
<evidence type="ECO:0000313" key="14">
    <source>
        <dbReference type="EMBL" id="GAA4880696.1"/>
    </source>
</evidence>
<evidence type="ECO:0000256" key="9">
    <source>
        <dbReference type="ARBA" id="ARBA00022840"/>
    </source>
</evidence>
<dbReference type="RefSeq" id="WP_345334601.1">
    <property type="nucleotide sequence ID" value="NZ_BAABJZ010000017.1"/>
</dbReference>
<evidence type="ECO:0000313" key="15">
    <source>
        <dbReference type="Proteomes" id="UP001499988"/>
    </source>
</evidence>
<evidence type="ECO:0000256" key="4">
    <source>
        <dbReference type="ARBA" id="ARBA00022532"/>
    </source>
</evidence>
<dbReference type="HAMAP" id="MF_00747">
    <property type="entry name" value="AceK"/>
    <property type="match status" value="1"/>
</dbReference>
<evidence type="ECO:0000256" key="7">
    <source>
        <dbReference type="ARBA" id="ARBA00022777"/>
    </source>
</evidence>
<dbReference type="PIRSF" id="PIRSF000719">
    <property type="entry name" value="AceK"/>
    <property type="match status" value="1"/>
</dbReference>
<comment type="subcellular location">
    <subcellularLocation>
        <location evidence="11">Cytoplasm</location>
    </subcellularLocation>
</comment>
<organism evidence="14 15">
    <name type="scientific">Ferrimonas pelagia</name>
    <dbReference type="NCBI Taxonomy" id="1177826"/>
    <lineage>
        <taxon>Bacteria</taxon>
        <taxon>Pseudomonadati</taxon>
        <taxon>Pseudomonadota</taxon>
        <taxon>Gammaproteobacteria</taxon>
        <taxon>Alteromonadales</taxon>
        <taxon>Ferrimonadaceae</taxon>
        <taxon>Ferrimonas</taxon>
    </lineage>
</organism>
<feature type="domain" description="Isocitrate dehydrogenase kinase/phosphatase (AceK) kinase" evidence="12">
    <location>
        <begin position="306"/>
        <end position="560"/>
    </location>
</feature>
<evidence type="ECO:0000256" key="10">
    <source>
        <dbReference type="ARBA" id="ARBA00022912"/>
    </source>
</evidence>
<gene>
    <name evidence="11 14" type="primary">aceK</name>
    <name evidence="14" type="ORF">GCM10023333_13650</name>
</gene>
<evidence type="ECO:0000256" key="8">
    <source>
        <dbReference type="ARBA" id="ARBA00022801"/>
    </source>
</evidence>
<comment type="catalytic activity">
    <reaction evidence="11">
        <text>L-seryl-[isocitrate dehydrogenase] + ATP = O-phospho-L-seryl-[isocitrate dehydrogenase] + ADP + H(+)</text>
        <dbReference type="Rhea" id="RHEA:43540"/>
        <dbReference type="Rhea" id="RHEA-COMP:10605"/>
        <dbReference type="Rhea" id="RHEA-COMP:10606"/>
        <dbReference type="ChEBI" id="CHEBI:15378"/>
        <dbReference type="ChEBI" id="CHEBI:29999"/>
        <dbReference type="ChEBI" id="CHEBI:30616"/>
        <dbReference type="ChEBI" id="CHEBI:83421"/>
        <dbReference type="ChEBI" id="CHEBI:456216"/>
        <dbReference type="EC" id="2.7.11.5"/>
    </reaction>
</comment>
<keyword evidence="1 11" id="KW-0329">Glyoxylate bypass</keyword>
<keyword evidence="9 11" id="KW-0067">ATP-binding</keyword>
<keyword evidence="8 11" id="KW-0378">Hydrolase</keyword>
<dbReference type="PANTHER" id="PTHR39559">
    <property type="match status" value="1"/>
</dbReference>
<feature type="binding site" evidence="11">
    <location>
        <begin position="311"/>
        <end position="317"/>
    </location>
    <ligand>
        <name>ATP</name>
        <dbReference type="ChEBI" id="CHEBI:30616"/>
    </ligand>
</feature>